<evidence type="ECO:0000313" key="1">
    <source>
        <dbReference type="EMBL" id="CAD9111737.1"/>
    </source>
</evidence>
<reference evidence="1" key="1">
    <citation type="submission" date="2021-01" db="EMBL/GenBank/DDBJ databases">
        <authorList>
            <person name="Corre E."/>
            <person name="Pelletier E."/>
            <person name="Niang G."/>
            <person name="Scheremetjew M."/>
            <person name="Finn R."/>
            <person name="Kale V."/>
            <person name="Holt S."/>
            <person name="Cochrane G."/>
            <person name="Meng A."/>
            <person name="Brown T."/>
            <person name="Cohen L."/>
        </authorList>
    </citation>
    <scope>NUCLEOTIDE SEQUENCE</scope>
    <source>
        <strain evidence="1">OF101</strain>
    </source>
</reference>
<gene>
    <name evidence="1" type="ORF">ACAT0790_LOCUS12785</name>
</gene>
<proteinExistence type="predicted"/>
<dbReference type="AlphaFoldDB" id="A0A7S1Q176"/>
<accession>A0A7S1Q176</accession>
<organism evidence="1">
    <name type="scientific">Alexandrium catenella</name>
    <name type="common">Red tide dinoflagellate</name>
    <name type="synonym">Gonyaulax catenella</name>
    <dbReference type="NCBI Taxonomy" id="2925"/>
    <lineage>
        <taxon>Eukaryota</taxon>
        <taxon>Sar</taxon>
        <taxon>Alveolata</taxon>
        <taxon>Dinophyceae</taxon>
        <taxon>Gonyaulacales</taxon>
        <taxon>Pyrocystaceae</taxon>
        <taxon>Alexandrium</taxon>
    </lineage>
</organism>
<name>A0A7S1Q176_ALECA</name>
<sequence>MAAADVWAAFGGVDAYAAYICQEARLPNAGLALSGGSAWQRLVSEVEIVMKLAMPEKLELMTGSSFASQFGVAWNCESQTFEQAGPKLMFATSFTPLQRRVRYVASRVEWALRQLGANADGCMQAPGGGGGPAWSSAVFQRHKAFFKSSRLAQDLLSKAVDAAAAAAAKTLLQGLEELLWAGCLSPQLLLRPRAQQESFLNELMVGKMASPRAGRCSDSVSGTRQRVREEMFQRGGLVRAEAMVLEKDAAATQLGLTAGLVKSFKLLRCSLSAQAAASSSMSLITFCQRNVAEALDVVALSEAQRRCLEDEHMERQAVVLNLEEHLAKVQRCSAALRAVMALRE</sequence>
<protein>
    <submittedName>
        <fullName evidence="1">Uncharacterized protein</fullName>
    </submittedName>
</protein>
<dbReference type="EMBL" id="HBGE01021174">
    <property type="protein sequence ID" value="CAD9111737.1"/>
    <property type="molecule type" value="Transcribed_RNA"/>
</dbReference>